<dbReference type="EMBL" id="VGJX01000402">
    <property type="protein sequence ID" value="MBM3274989.1"/>
    <property type="molecule type" value="Genomic_DNA"/>
</dbReference>
<proteinExistence type="predicted"/>
<evidence type="ECO:0000313" key="2">
    <source>
        <dbReference type="EMBL" id="MBM3274989.1"/>
    </source>
</evidence>
<evidence type="ECO:0000313" key="3">
    <source>
        <dbReference type="Proteomes" id="UP000703893"/>
    </source>
</evidence>
<comment type="caution">
    <text evidence="2">The sequence shown here is derived from an EMBL/GenBank/DDBJ whole genome shotgun (WGS) entry which is preliminary data.</text>
</comment>
<dbReference type="Proteomes" id="UP000703893">
    <property type="component" value="Unassembled WGS sequence"/>
</dbReference>
<feature type="region of interest" description="Disordered" evidence="1">
    <location>
        <begin position="270"/>
        <end position="325"/>
    </location>
</feature>
<gene>
    <name evidence="2" type="ORF">FJZ00_07540</name>
</gene>
<evidence type="ECO:0000256" key="1">
    <source>
        <dbReference type="SAM" id="MobiDB-lite"/>
    </source>
</evidence>
<accession>A0A937X2Y7</accession>
<name>A0A937X2Y7_9BACT</name>
<feature type="compositionally biased region" description="Low complexity" evidence="1">
    <location>
        <begin position="51"/>
        <end position="64"/>
    </location>
</feature>
<feature type="region of interest" description="Disordered" evidence="1">
    <location>
        <begin position="1"/>
        <end position="64"/>
    </location>
</feature>
<protein>
    <submittedName>
        <fullName evidence="2">Uncharacterized protein</fullName>
    </submittedName>
</protein>
<organism evidence="2 3">
    <name type="scientific">Candidatus Tanganyikabacteria bacterium</name>
    <dbReference type="NCBI Taxonomy" id="2961651"/>
    <lineage>
        <taxon>Bacteria</taxon>
        <taxon>Bacillati</taxon>
        <taxon>Candidatus Sericytochromatia</taxon>
        <taxon>Candidatus Tanganyikabacteria</taxon>
    </lineage>
</organism>
<sequence length="354" mass="37026">MPPLPGSAGAAAAAAGKRTDVAPASRTANLAASIRQGNVPPTMVPGPGSQALVPGALKPGAPLPGRAAVSGPLPALAEVQSRVTAEGQVGAAAAGEPGGPTRKLVRSALAKVDEARQRNAEALGHADHLLGVIGRRPLLGPDLRALGQVIETSRSDLTTALEDLAALERLLERQGAEMPDHELQAAKKALAAVRQELLSRSGILDRLARLLRETDSAGGLSPAETAALEQTLAELRVLVGTARKGLATSKSAPGTDATSLADRNAELEASARDAAVRDAQLREAQRKQREEEEKAKDATRRRRKREDADRAAASQSSNHHDRIGQDEFGRLYADLMAERQAESLRKLRGSRAGS</sequence>
<feature type="compositionally biased region" description="Basic and acidic residues" evidence="1">
    <location>
        <begin position="270"/>
        <end position="298"/>
    </location>
</feature>
<dbReference type="AlphaFoldDB" id="A0A937X2Y7"/>
<reference evidence="2 3" key="1">
    <citation type="submission" date="2019-03" db="EMBL/GenBank/DDBJ databases">
        <title>Lake Tanganyika Metagenome-Assembled Genomes (MAGs).</title>
        <authorList>
            <person name="Tran P."/>
        </authorList>
    </citation>
    <scope>NUCLEOTIDE SEQUENCE [LARGE SCALE GENOMIC DNA]</scope>
    <source>
        <strain evidence="2">K_DeepCast_65m_m2_236</strain>
    </source>
</reference>